<comment type="subcellular location">
    <subcellularLocation>
        <location evidence="1">Nucleus</location>
    </subcellularLocation>
</comment>
<dbReference type="EMBL" id="ML987199">
    <property type="protein sequence ID" value="KAF2246051.1"/>
    <property type="molecule type" value="Genomic_DNA"/>
</dbReference>
<proteinExistence type="predicted"/>
<feature type="region of interest" description="Disordered" evidence="6">
    <location>
        <begin position="90"/>
        <end position="121"/>
    </location>
</feature>
<feature type="region of interest" description="Disordered" evidence="6">
    <location>
        <begin position="657"/>
        <end position="678"/>
    </location>
</feature>
<feature type="compositionally biased region" description="Low complexity" evidence="6">
    <location>
        <begin position="551"/>
        <end position="567"/>
    </location>
</feature>
<evidence type="ECO:0000256" key="5">
    <source>
        <dbReference type="ARBA" id="ARBA00023242"/>
    </source>
</evidence>
<evidence type="ECO:0000259" key="7">
    <source>
        <dbReference type="PROSITE" id="PS50048"/>
    </source>
</evidence>
<dbReference type="InterPro" id="IPR001138">
    <property type="entry name" value="Zn2Cys6_DnaBD"/>
</dbReference>
<sequence>MSLSAAAGPEAEKDRASPLLLSKTCQNCFSLKIRCDRTQRTDICDRCARLGKQCVFRPARRRDNSAKRDSRIQALEAQVQNLLRTQNPAHATQQPLPEGIPIPTATAPSVTSSAPSDGDIIDEDLVTTERADTLVDMYRTEMMPHFPFIIIPPKVTGATLRHGKPFLFLAILSVASFHDLPTQEKLGNRFKHMVTEKVLYGGDDCLKLEYLQGLMIVLAWNQYHGRSKYYSQYLQLAVSIAVDMRLDRKPIRSKEKSYGNKRDPLVAGSPGTQTWGPEEQRAAAGIFYISSTISKLLDKMNTFPCTHCIEEGCLALGQKAEYRTDKDLYHVIRLQRIIENIEHIATQSGSEADAQAAYLRVRAELEEFRAFLCSDVSDSHLLFMQFHTAKLFLYQVAFFERNLQQSPALHLNILCEGLESAKSFLDLYLWLPPKSEMSLTNSEWIQLSFGVTQAAKFAIVSKEPNVEPQTRELRHRLNIDHVFRHLSLRIGALVGRASEGNKQKDIFYYYEQRVRKIQNWFEKMTRAIGRESPESQQRIPRAPAVSNQGLPSSNTPPTSASAPAVPQVPVSATFKHQQPQPLPYPNVPLPIPGDMLQPQATTMGMAPINSYSSYSPIPTIAYDDLMSAPGWDTLFTVPMEDTAWLVDVSQGYNGMNMASPPSDPGWGDAGSYDGGALQ</sequence>
<evidence type="ECO:0000313" key="9">
    <source>
        <dbReference type="Proteomes" id="UP000800094"/>
    </source>
</evidence>
<feature type="region of interest" description="Disordered" evidence="6">
    <location>
        <begin position="530"/>
        <end position="567"/>
    </location>
</feature>
<feature type="domain" description="Zn(2)-C6 fungal-type" evidence="7">
    <location>
        <begin position="24"/>
        <end position="56"/>
    </location>
</feature>
<name>A0A6A6I6S0_9PLEO</name>
<dbReference type="AlphaFoldDB" id="A0A6A6I6S0"/>
<accession>A0A6A6I6S0</accession>
<evidence type="ECO:0000256" key="2">
    <source>
        <dbReference type="ARBA" id="ARBA00023015"/>
    </source>
</evidence>
<dbReference type="GO" id="GO:0000976">
    <property type="term" value="F:transcription cis-regulatory region binding"/>
    <property type="evidence" value="ECO:0007669"/>
    <property type="project" value="TreeGrafter"/>
</dbReference>
<feature type="compositionally biased region" description="Basic and acidic residues" evidence="6">
    <location>
        <begin position="255"/>
        <end position="264"/>
    </location>
</feature>
<dbReference type="OrthoDB" id="5226580at2759"/>
<evidence type="ECO:0000256" key="3">
    <source>
        <dbReference type="ARBA" id="ARBA00023125"/>
    </source>
</evidence>
<dbReference type="CDD" id="cd12148">
    <property type="entry name" value="fungal_TF_MHR"/>
    <property type="match status" value="1"/>
</dbReference>
<keyword evidence="3" id="KW-0238">DNA-binding</keyword>
<dbReference type="RefSeq" id="XP_033681055.1">
    <property type="nucleotide sequence ID" value="XM_033829565.1"/>
</dbReference>
<dbReference type="Gene3D" id="4.10.240.10">
    <property type="entry name" value="Zn(2)-C6 fungal-type DNA-binding domain"/>
    <property type="match status" value="1"/>
</dbReference>
<dbReference type="PROSITE" id="PS50048">
    <property type="entry name" value="ZN2_CY6_FUNGAL_2"/>
    <property type="match status" value="1"/>
</dbReference>
<feature type="region of interest" description="Disordered" evidence="6">
    <location>
        <begin position="255"/>
        <end position="274"/>
    </location>
</feature>
<evidence type="ECO:0000313" key="8">
    <source>
        <dbReference type="EMBL" id="KAF2246051.1"/>
    </source>
</evidence>
<dbReference type="GO" id="GO:0008270">
    <property type="term" value="F:zinc ion binding"/>
    <property type="evidence" value="ECO:0007669"/>
    <property type="project" value="InterPro"/>
</dbReference>
<organism evidence="8 9">
    <name type="scientific">Trematosphaeria pertusa</name>
    <dbReference type="NCBI Taxonomy" id="390896"/>
    <lineage>
        <taxon>Eukaryota</taxon>
        <taxon>Fungi</taxon>
        <taxon>Dikarya</taxon>
        <taxon>Ascomycota</taxon>
        <taxon>Pezizomycotina</taxon>
        <taxon>Dothideomycetes</taxon>
        <taxon>Pleosporomycetidae</taxon>
        <taxon>Pleosporales</taxon>
        <taxon>Massarineae</taxon>
        <taxon>Trematosphaeriaceae</taxon>
        <taxon>Trematosphaeria</taxon>
    </lineage>
</organism>
<dbReference type="GO" id="GO:0000981">
    <property type="term" value="F:DNA-binding transcription factor activity, RNA polymerase II-specific"/>
    <property type="evidence" value="ECO:0007669"/>
    <property type="project" value="InterPro"/>
</dbReference>
<feature type="compositionally biased region" description="Low complexity" evidence="6">
    <location>
        <begin position="103"/>
        <end position="116"/>
    </location>
</feature>
<dbReference type="SUPFAM" id="SSF57701">
    <property type="entry name" value="Zn2/Cys6 DNA-binding domain"/>
    <property type="match status" value="1"/>
</dbReference>
<dbReference type="GeneID" id="54582895"/>
<dbReference type="PANTHER" id="PTHR31845:SF37">
    <property type="entry name" value="TRANSCRIPTION FACTOR DOMAIN-CONTAINING PROTEIN"/>
    <property type="match status" value="1"/>
</dbReference>
<dbReference type="InterPro" id="IPR036864">
    <property type="entry name" value="Zn2-C6_fun-type_DNA-bd_sf"/>
</dbReference>
<keyword evidence="2" id="KW-0805">Transcription regulation</keyword>
<evidence type="ECO:0000256" key="6">
    <source>
        <dbReference type="SAM" id="MobiDB-lite"/>
    </source>
</evidence>
<dbReference type="Proteomes" id="UP000800094">
    <property type="component" value="Unassembled WGS sequence"/>
</dbReference>
<reference evidence="8" key="1">
    <citation type="journal article" date="2020" name="Stud. Mycol.">
        <title>101 Dothideomycetes genomes: a test case for predicting lifestyles and emergence of pathogens.</title>
        <authorList>
            <person name="Haridas S."/>
            <person name="Albert R."/>
            <person name="Binder M."/>
            <person name="Bloem J."/>
            <person name="Labutti K."/>
            <person name="Salamov A."/>
            <person name="Andreopoulos B."/>
            <person name="Baker S."/>
            <person name="Barry K."/>
            <person name="Bills G."/>
            <person name="Bluhm B."/>
            <person name="Cannon C."/>
            <person name="Castanera R."/>
            <person name="Culley D."/>
            <person name="Daum C."/>
            <person name="Ezra D."/>
            <person name="Gonzalez J."/>
            <person name="Henrissat B."/>
            <person name="Kuo A."/>
            <person name="Liang C."/>
            <person name="Lipzen A."/>
            <person name="Lutzoni F."/>
            <person name="Magnuson J."/>
            <person name="Mondo S."/>
            <person name="Nolan M."/>
            <person name="Ohm R."/>
            <person name="Pangilinan J."/>
            <person name="Park H.-J."/>
            <person name="Ramirez L."/>
            <person name="Alfaro M."/>
            <person name="Sun H."/>
            <person name="Tritt A."/>
            <person name="Yoshinaga Y."/>
            <person name="Zwiers L.-H."/>
            <person name="Turgeon B."/>
            <person name="Goodwin S."/>
            <person name="Spatafora J."/>
            <person name="Crous P."/>
            <person name="Grigoriev I."/>
        </authorList>
    </citation>
    <scope>NUCLEOTIDE SEQUENCE</scope>
    <source>
        <strain evidence="8">CBS 122368</strain>
    </source>
</reference>
<dbReference type="PANTHER" id="PTHR31845">
    <property type="entry name" value="FINGER DOMAIN PROTEIN, PUTATIVE-RELATED"/>
    <property type="match status" value="1"/>
</dbReference>
<dbReference type="CDD" id="cd00067">
    <property type="entry name" value="GAL4"/>
    <property type="match status" value="1"/>
</dbReference>
<protein>
    <recommendedName>
        <fullName evidence="7">Zn(2)-C6 fungal-type domain-containing protein</fullName>
    </recommendedName>
</protein>
<gene>
    <name evidence="8" type="ORF">BU26DRAFT_521569</name>
</gene>
<evidence type="ECO:0000256" key="4">
    <source>
        <dbReference type="ARBA" id="ARBA00023163"/>
    </source>
</evidence>
<evidence type="ECO:0000256" key="1">
    <source>
        <dbReference type="ARBA" id="ARBA00004123"/>
    </source>
</evidence>
<dbReference type="GO" id="GO:0005634">
    <property type="term" value="C:nucleus"/>
    <property type="evidence" value="ECO:0007669"/>
    <property type="project" value="UniProtKB-SubCell"/>
</dbReference>
<keyword evidence="4" id="KW-0804">Transcription</keyword>
<keyword evidence="9" id="KW-1185">Reference proteome</keyword>
<dbReference type="InterPro" id="IPR051089">
    <property type="entry name" value="prtT"/>
</dbReference>
<keyword evidence="5" id="KW-0539">Nucleus</keyword>
<dbReference type="SMART" id="SM00066">
    <property type="entry name" value="GAL4"/>
    <property type="match status" value="1"/>
</dbReference>